<dbReference type="Proteomes" id="UP000321907">
    <property type="component" value="Unassembled WGS sequence"/>
</dbReference>
<keyword evidence="4" id="KW-1185">Reference proteome</keyword>
<evidence type="ECO:0000256" key="1">
    <source>
        <dbReference type="SAM" id="MobiDB-lite"/>
    </source>
</evidence>
<accession>A0A5C7FR43</accession>
<organism evidence="3 4">
    <name type="scientific">Neolewinella aurantiaca</name>
    <dbReference type="NCBI Taxonomy" id="2602767"/>
    <lineage>
        <taxon>Bacteria</taxon>
        <taxon>Pseudomonadati</taxon>
        <taxon>Bacteroidota</taxon>
        <taxon>Saprospiria</taxon>
        <taxon>Saprospirales</taxon>
        <taxon>Lewinellaceae</taxon>
        <taxon>Neolewinella</taxon>
    </lineage>
</organism>
<gene>
    <name evidence="3" type="ORF">FUA23_17145</name>
</gene>
<keyword evidence="2" id="KW-0812">Transmembrane</keyword>
<dbReference type="OrthoDB" id="8547472at2"/>
<evidence type="ECO:0000313" key="4">
    <source>
        <dbReference type="Proteomes" id="UP000321907"/>
    </source>
</evidence>
<feature type="compositionally biased region" description="Basic and acidic residues" evidence="1">
    <location>
        <begin position="106"/>
        <end position="123"/>
    </location>
</feature>
<keyword evidence="2" id="KW-1133">Transmembrane helix</keyword>
<evidence type="ECO:0000256" key="2">
    <source>
        <dbReference type="SAM" id="Phobius"/>
    </source>
</evidence>
<sequence>MIKTIIKIGLVIVAGLLGYNYFFGDAAEQAQSREIVGKAKDLGKDAWELLKSERTKLQEGKYDGALEKLEGLYVSLKDRAGELADSDALDRITELTERRDELEKALKDAGGELSSEGKRKLDDLTAETEELMNEMETKDTPH</sequence>
<proteinExistence type="predicted"/>
<name>A0A5C7FR43_9BACT</name>
<feature type="compositionally biased region" description="Acidic residues" evidence="1">
    <location>
        <begin position="124"/>
        <end position="133"/>
    </location>
</feature>
<comment type="caution">
    <text evidence="3">The sequence shown here is derived from an EMBL/GenBank/DDBJ whole genome shotgun (WGS) entry which is preliminary data.</text>
</comment>
<dbReference type="AlphaFoldDB" id="A0A5C7FR43"/>
<evidence type="ECO:0000313" key="3">
    <source>
        <dbReference type="EMBL" id="TXF87884.1"/>
    </source>
</evidence>
<dbReference type="EMBL" id="VOXD01000030">
    <property type="protein sequence ID" value="TXF87884.1"/>
    <property type="molecule type" value="Genomic_DNA"/>
</dbReference>
<protein>
    <submittedName>
        <fullName evidence="3">Uncharacterized protein</fullName>
    </submittedName>
</protein>
<feature type="region of interest" description="Disordered" evidence="1">
    <location>
        <begin position="106"/>
        <end position="142"/>
    </location>
</feature>
<reference evidence="3 4" key="1">
    <citation type="submission" date="2019-08" db="EMBL/GenBank/DDBJ databases">
        <title>Lewinella sp. strain SSH13 Genome sequencing and assembly.</title>
        <authorList>
            <person name="Kim I."/>
        </authorList>
    </citation>
    <scope>NUCLEOTIDE SEQUENCE [LARGE SCALE GENOMIC DNA]</scope>
    <source>
        <strain evidence="3 4">SSH13</strain>
    </source>
</reference>
<dbReference type="RefSeq" id="WP_147931995.1">
    <property type="nucleotide sequence ID" value="NZ_VOXD01000030.1"/>
</dbReference>
<keyword evidence="2" id="KW-0472">Membrane</keyword>
<feature type="transmembrane region" description="Helical" evidence="2">
    <location>
        <begin position="6"/>
        <end position="23"/>
    </location>
</feature>